<reference evidence="4 5" key="1">
    <citation type="journal article" date="2016" name="Nat. Commun.">
        <title>Thousands of microbial genomes shed light on interconnected biogeochemical processes in an aquifer system.</title>
        <authorList>
            <person name="Anantharaman K."/>
            <person name="Brown C.T."/>
            <person name="Hug L.A."/>
            <person name="Sharon I."/>
            <person name="Castelle C.J."/>
            <person name="Probst A.J."/>
            <person name="Thomas B.C."/>
            <person name="Singh A."/>
            <person name="Wilkins M.J."/>
            <person name="Karaoz U."/>
            <person name="Brodie E.L."/>
            <person name="Williams K.H."/>
            <person name="Hubbard S.S."/>
            <person name="Banfield J.F."/>
        </authorList>
    </citation>
    <scope>NUCLEOTIDE SEQUENCE [LARGE SCALE GENOMIC DNA]</scope>
</reference>
<dbReference type="AlphaFoldDB" id="A0A1G2B7I1"/>
<dbReference type="Proteomes" id="UP000176952">
    <property type="component" value="Unassembled WGS sequence"/>
</dbReference>
<dbReference type="InterPro" id="IPR015422">
    <property type="entry name" value="PyrdxlP-dep_Trfase_small"/>
</dbReference>
<sequence length="412" mass="46500">MNIFNSLGSNYTFSFALKHALTVPSRSAAARLKKLLAKKYGGEVTLTYKGREAITLALRAVAAQQKWLPEDTAVAVNGFTCFAVYEAVRAAGFQVRPLDINHRSLNFSAAMLADAVSNHPEIKIVIIQNTLGYACDIEGITAICRDRKLVLIEDLAHSIGTVYTSGREAGLTGDFTVLSMSQDKVVDGVSGGALVVRTKKFATHVDGEEKFLIKGRRAQLKDRWYPLLTWKIRATYWSGFGKIFHAVLRRLGALPRPVQPRQSLKHTWPYQLPSLHAQAILWQMQRLKPVQEHRRRIAEIYFQELDNRLLLYKQEASLRDASHLRFPIVVKERDKLIHSLKKHGVHVSDIWYDAPFAPKKYIHLTDYAGTCPNAEAMSAKILNLPTHVHVSEHQARRIAHLINTWVNEQASL</sequence>
<proteinExistence type="inferred from homology"/>
<accession>A0A1G2B7I1</accession>
<dbReference type="STRING" id="1798542.A3F54_04310"/>
<dbReference type="Gene3D" id="3.40.640.10">
    <property type="entry name" value="Type I PLP-dependent aspartate aminotransferase-like (Major domain)"/>
    <property type="match status" value="1"/>
</dbReference>
<protein>
    <submittedName>
        <fullName evidence="4">Uncharacterized protein</fullName>
    </submittedName>
</protein>
<evidence type="ECO:0000256" key="3">
    <source>
        <dbReference type="RuleBase" id="RU004508"/>
    </source>
</evidence>
<dbReference type="InterPro" id="IPR000653">
    <property type="entry name" value="DegT/StrS_aminotransferase"/>
</dbReference>
<name>A0A1G2B7I1_9BACT</name>
<organism evidence="4 5">
    <name type="scientific">Candidatus Kerfeldbacteria bacterium RIFCSPHIGHO2_12_FULL_48_17</name>
    <dbReference type="NCBI Taxonomy" id="1798542"/>
    <lineage>
        <taxon>Bacteria</taxon>
        <taxon>Candidatus Kerfeldiibacteriota</taxon>
    </lineage>
</organism>
<keyword evidence="2 3" id="KW-0663">Pyridoxal phosphate</keyword>
<evidence type="ECO:0000256" key="1">
    <source>
        <dbReference type="PIRSR" id="PIRSR000390-1"/>
    </source>
</evidence>
<dbReference type="InterPro" id="IPR015421">
    <property type="entry name" value="PyrdxlP-dep_Trfase_major"/>
</dbReference>
<dbReference type="EMBL" id="MHKD01000004">
    <property type="protein sequence ID" value="OGY85121.1"/>
    <property type="molecule type" value="Genomic_DNA"/>
</dbReference>
<dbReference type="GO" id="GO:0000271">
    <property type="term" value="P:polysaccharide biosynthetic process"/>
    <property type="evidence" value="ECO:0007669"/>
    <property type="project" value="TreeGrafter"/>
</dbReference>
<dbReference type="SUPFAM" id="SSF53383">
    <property type="entry name" value="PLP-dependent transferases"/>
    <property type="match status" value="1"/>
</dbReference>
<evidence type="ECO:0000256" key="2">
    <source>
        <dbReference type="PIRSR" id="PIRSR000390-2"/>
    </source>
</evidence>
<evidence type="ECO:0000313" key="5">
    <source>
        <dbReference type="Proteomes" id="UP000176952"/>
    </source>
</evidence>
<dbReference type="PIRSF" id="PIRSF000390">
    <property type="entry name" value="PLP_StrS"/>
    <property type="match status" value="1"/>
</dbReference>
<dbReference type="InterPro" id="IPR015424">
    <property type="entry name" value="PyrdxlP-dep_Trfase"/>
</dbReference>
<comment type="similarity">
    <text evidence="3">Belongs to the DegT/DnrJ/EryC1 family.</text>
</comment>
<dbReference type="GO" id="GO:0030170">
    <property type="term" value="F:pyridoxal phosphate binding"/>
    <property type="evidence" value="ECO:0007669"/>
    <property type="project" value="TreeGrafter"/>
</dbReference>
<dbReference type="GO" id="GO:0008483">
    <property type="term" value="F:transaminase activity"/>
    <property type="evidence" value="ECO:0007669"/>
    <property type="project" value="TreeGrafter"/>
</dbReference>
<dbReference type="Pfam" id="PF01041">
    <property type="entry name" value="DegT_DnrJ_EryC1"/>
    <property type="match status" value="1"/>
</dbReference>
<comment type="caution">
    <text evidence="4">The sequence shown here is derived from an EMBL/GenBank/DDBJ whole genome shotgun (WGS) entry which is preliminary data.</text>
</comment>
<evidence type="ECO:0000313" key="4">
    <source>
        <dbReference type="EMBL" id="OGY85121.1"/>
    </source>
</evidence>
<gene>
    <name evidence="4" type="ORF">A3F54_04310</name>
</gene>
<feature type="active site" description="Proton acceptor" evidence="1">
    <location>
        <position position="184"/>
    </location>
</feature>
<dbReference type="Gene3D" id="3.90.1150.10">
    <property type="entry name" value="Aspartate Aminotransferase, domain 1"/>
    <property type="match status" value="1"/>
</dbReference>
<dbReference type="PANTHER" id="PTHR30244">
    <property type="entry name" value="TRANSAMINASE"/>
    <property type="match status" value="1"/>
</dbReference>
<feature type="modified residue" description="N6-(pyridoxal phosphate)lysine" evidence="2">
    <location>
        <position position="184"/>
    </location>
</feature>
<dbReference type="PANTHER" id="PTHR30244:SF34">
    <property type="entry name" value="DTDP-4-AMINO-4,6-DIDEOXYGALACTOSE TRANSAMINASE"/>
    <property type="match status" value="1"/>
</dbReference>